<reference evidence="1" key="1">
    <citation type="submission" date="2020-11" db="EMBL/GenBank/DDBJ databases">
        <authorList>
            <consortium name="DOE Joint Genome Institute"/>
            <person name="Ahrendt S."/>
            <person name="Riley R."/>
            <person name="Andreopoulos W."/>
            <person name="Labutti K."/>
            <person name="Pangilinan J."/>
            <person name="Ruiz-Duenas F.J."/>
            <person name="Barrasa J.M."/>
            <person name="Sanchez-Garcia M."/>
            <person name="Camarero S."/>
            <person name="Miyauchi S."/>
            <person name="Serrano A."/>
            <person name="Linde D."/>
            <person name="Babiker R."/>
            <person name="Drula E."/>
            <person name="Ayuso-Fernandez I."/>
            <person name="Pacheco R."/>
            <person name="Padilla G."/>
            <person name="Ferreira P."/>
            <person name="Barriuso J."/>
            <person name="Kellner H."/>
            <person name="Castanera R."/>
            <person name="Alfaro M."/>
            <person name="Ramirez L."/>
            <person name="Pisabarro A.G."/>
            <person name="Kuo A."/>
            <person name="Tritt A."/>
            <person name="Lipzen A."/>
            <person name="He G."/>
            <person name="Yan M."/>
            <person name="Ng V."/>
            <person name="Cullen D."/>
            <person name="Martin F."/>
            <person name="Rosso M.-N."/>
            <person name="Henrissat B."/>
            <person name="Hibbett D."/>
            <person name="Martinez A.T."/>
            <person name="Grigoriev I.V."/>
        </authorList>
    </citation>
    <scope>NUCLEOTIDE SEQUENCE</scope>
    <source>
        <strain evidence="1">MF-IS2</strain>
    </source>
</reference>
<evidence type="ECO:0000313" key="2">
    <source>
        <dbReference type="Proteomes" id="UP000807342"/>
    </source>
</evidence>
<keyword evidence="2" id="KW-1185">Reference proteome</keyword>
<proteinExistence type="predicted"/>
<sequence length="181" mass="19501">MPQTWGSVHASTVLNTSCHLWGIVAPVCSRICKPPCHPCSAQIHLLAPGMAMPLDVEPIILIPDCLWEELLRDAIELEAETTPVIQPLPPSSSQVHIAKAMMVPSDCAAVMMEKTPKSFPHAKICIKLVSMANAIPTDLLTKGLPTALGAYQAKCFVSLHSDKTNPLNLGCTPHPLLDTKK</sequence>
<evidence type="ECO:0000313" key="1">
    <source>
        <dbReference type="EMBL" id="KAF9440024.1"/>
    </source>
</evidence>
<dbReference type="AlphaFoldDB" id="A0A9P5WY12"/>
<dbReference type="EMBL" id="MU152989">
    <property type="protein sequence ID" value="KAF9440024.1"/>
    <property type="molecule type" value="Genomic_DNA"/>
</dbReference>
<gene>
    <name evidence="1" type="ORF">P691DRAFT_783714</name>
</gene>
<protein>
    <submittedName>
        <fullName evidence="1">Uncharacterized protein</fullName>
    </submittedName>
</protein>
<comment type="caution">
    <text evidence="1">The sequence shown here is derived from an EMBL/GenBank/DDBJ whole genome shotgun (WGS) entry which is preliminary data.</text>
</comment>
<dbReference type="Proteomes" id="UP000807342">
    <property type="component" value="Unassembled WGS sequence"/>
</dbReference>
<accession>A0A9P5WY12</accession>
<name>A0A9P5WY12_9AGAR</name>
<organism evidence="1 2">
    <name type="scientific">Macrolepiota fuliginosa MF-IS2</name>
    <dbReference type="NCBI Taxonomy" id="1400762"/>
    <lineage>
        <taxon>Eukaryota</taxon>
        <taxon>Fungi</taxon>
        <taxon>Dikarya</taxon>
        <taxon>Basidiomycota</taxon>
        <taxon>Agaricomycotina</taxon>
        <taxon>Agaricomycetes</taxon>
        <taxon>Agaricomycetidae</taxon>
        <taxon>Agaricales</taxon>
        <taxon>Agaricineae</taxon>
        <taxon>Agaricaceae</taxon>
        <taxon>Macrolepiota</taxon>
    </lineage>
</organism>